<dbReference type="SUPFAM" id="SSF89095">
    <property type="entry name" value="GatB/YqeY motif"/>
    <property type="match status" value="1"/>
</dbReference>
<dbReference type="PANTHER" id="PTHR28055:SF1">
    <property type="entry name" value="ALTERED INHERITANCE OF MITOCHONDRIA PROTEIN 41, MITOCHONDRIAL"/>
    <property type="match status" value="1"/>
</dbReference>
<dbReference type="Gene3D" id="1.10.1510.10">
    <property type="entry name" value="Uncharacterised protein YqeY/AIM41 PF09424, N-terminal domain"/>
    <property type="match status" value="1"/>
</dbReference>
<dbReference type="EMBL" id="JAAONZ010000025">
    <property type="protein sequence ID" value="NHO68133.1"/>
    <property type="molecule type" value="Genomic_DNA"/>
</dbReference>
<accession>A0A9E5T4H8</accession>
<organism evidence="1 2">
    <name type="scientific">Pseudomaricurvus hydrocarbonicus</name>
    <dbReference type="NCBI Taxonomy" id="1470433"/>
    <lineage>
        <taxon>Bacteria</taxon>
        <taxon>Pseudomonadati</taxon>
        <taxon>Pseudomonadota</taxon>
        <taxon>Gammaproteobacteria</taxon>
        <taxon>Cellvibrionales</taxon>
        <taxon>Cellvibrionaceae</taxon>
        <taxon>Pseudomaricurvus</taxon>
    </lineage>
</organism>
<name>A0A9E5T4H8_9GAMM</name>
<dbReference type="GO" id="GO:0016884">
    <property type="term" value="F:carbon-nitrogen ligase activity, with glutamine as amido-N-donor"/>
    <property type="evidence" value="ECO:0007669"/>
    <property type="project" value="InterPro"/>
</dbReference>
<gene>
    <name evidence="1" type="ORF">G8770_21500</name>
</gene>
<evidence type="ECO:0000313" key="1">
    <source>
        <dbReference type="EMBL" id="NHO68133.1"/>
    </source>
</evidence>
<dbReference type="Pfam" id="PF09424">
    <property type="entry name" value="YqeY"/>
    <property type="match status" value="1"/>
</dbReference>
<dbReference type="Proteomes" id="UP000787472">
    <property type="component" value="Unassembled WGS sequence"/>
</dbReference>
<keyword evidence="2" id="KW-1185">Reference proteome</keyword>
<protein>
    <submittedName>
        <fullName evidence="1">GatB/YqeY domain-containing protein</fullName>
    </submittedName>
</protein>
<dbReference type="PANTHER" id="PTHR28055">
    <property type="entry name" value="ALTERED INHERITANCE OF MITOCHONDRIA PROTEIN 41, MITOCHONDRIAL"/>
    <property type="match status" value="1"/>
</dbReference>
<dbReference type="InterPro" id="IPR042184">
    <property type="entry name" value="YqeY/Aim41_N"/>
</dbReference>
<dbReference type="Gene3D" id="1.10.10.410">
    <property type="match status" value="1"/>
</dbReference>
<evidence type="ECO:0000313" key="2">
    <source>
        <dbReference type="Proteomes" id="UP000787472"/>
    </source>
</evidence>
<sequence>MSTALKDQLKDAMKAAMRAKEKQRLGTIRMIQAEIKRIEVDERIEVDDARLLVILDKMCKQRRDSITQYVDAGREELADIERAEMVVIQEFLPEALSDEELDQIIVKAIADSGAESARDMGKVMGLIKPQVQGRADVGAVSKLVKAKLG</sequence>
<reference evidence="1" key="1">
    <citation type="submission" date="2020-03" db="EMBL/GenBank/DDBJ databases">
        <authorList>
            <person name="Guo F."/>
        </authorList>
    </citation>
    <scope>NUCLEOTIDE SEQUENCE</scope>
    <source>
        <strain evidence="1">JCM 30134</strain>
    </source>
</reference>
<dbReference type="RefSeq" id="WP_167191854.1">
    <property type="nucleotide sequence ID" value="NZ_JAAONZ010000025.1"/>
</dbReference>
<dbReference type="InterPro" id="IPR023168">
    <property type="entry name" value="GatB_Yqey_C_2"/>
</dbReference>
<dbReference type="InterPro" id="IPR003789">
    <property type="entry name" value="Asn/Gln_tRNA_amidoTrase-B-like"/>
</dbReference>
<dbReference type="AlphaFoldDB" id="A0A9E5T4H8"/>
<comment type="caution">
    <text evidence="1">The sequence shown here is derived from an EMBL/GenBank/DDBJ whole genome shotgun (WGS) entry which is preliminary data.</text>
</comment>
<proteinExistence type="predicted"/>
<dbReference type="InterPro" id="IPR019004">
    <property type="entry name" value="YqeY/Aim41"/>
</dbReference>